<comment type="caution">
    <text evidence="1">The sequence shown here is derived from an EMBL/GenBank/DDBJ whole genome shotgun (WGS) entry which is preliminary data.</text>
</comment>
<dbReference type="Pfam" id="PF19086">
    <property type="entry name" value="Terpene_syn_C_2"/>
    <property type="match status" value="1"/>
</dbReference>
<organism evidence="1 2">
    <name type="scientific">Diaporthe eres</name>
    <name type="common">Phomopsis oblonga</name>
    <dbReference type="NCBI Taxonomy" id="83184"/>
    <lineage>
        <taxon>Eukaryota</taxon>
        <taxon>Fungi</taxon>
        <taxon>Dikarya</taxon>
        <taxon>Ascomycota</taxon>
        <taxon>Pezizomycotina</taxon>
        <taxon>Sordariomycetes</taxon>
        <taxon>Sordariomycetidae</taxon>
        <taxon>Diaporthales</taxon>
        <taxon>Diaporthaceae</taxon>
        <taxon>Diaporthe</taxon>
        <taxon>Diaporthe eres species complex</taxon>
    </lineage>
</organism>
<evidence type="ECO:0000313" key="2">
    <source>
        <dbReference type="Proteomes" id="UP001430848"/>
    </source>
</evidence>
<name>A0ABR1P0P5_DIAER</name>
<dbReference type="Gene3D" id="1.10.600.10">
    <property type="entry name" value="Farnesyl Diphosphate Synthase"/>
    <property type="match status" value="1"/>
</dbReference>
<gene>
    <name evidence="1" type="primary">FFSC4</name>
    <name evidence="1" type="ORF">SLS63_009156</name>
</gene>
<dbReference type="EMBL" id="JAKNSF020000065">
    <property type="protein sequence ID" value="KAK7722761.1"/>
    <property type="molecule type" value="Genomic_DNA"/>
</dbReference>
<evidence type="ECO:0000313" key="1">
    <source>
        <dbReference type="EMBL" id="KAK7722761.1"/>
    </source>
</evidence>
<keyword evidence="2" id="KW-1185">Reference proteome</keyword>
<dbReference type="Proteomes" id="UP001430848">
    <property type="component" value="Unassembled WGS sequence"/>
</dbReference>
<dbReference type="InterPro" id="IPR008949">
    <property type="entry name" value="Isoprenoid_synthase_dom_sf"/>
</dbReference>
<accession>A0ABR1P0P5</accession>
<sequence length="181" mass="20817">MSKEPVVNEFYMASKVASDEWLCGALAMDSETAHKWNKLDIAYMSAISAPYADLETLRLMNDWNGWVFAFDDQFDEGHLQHDPLQAAQEIIQTIAMLDDISPVVSADESLLRHTLQSCWLRFRKRASPGLQYRWKQHLTWYCLGVLRQVGMQTVAYHPTVEEYMNFRSGCIGVYPCIGLME</sequence>
<proteinExistence type="predicted"/>
<reference evidence="1 2" key="1">
    <citation type="submission" date="2024-02" db="EMBL/GenBank/DDBJ databases">
        <title>De novo assembly and annotation of 12 fungi associated with fruit tree decline syndrome in Ontario, Canada.</title>
        <authorList>
            <person name="Sulman M."/>
            <person name="Ellouze W."/>
            <person name="Ilyukhin E."/>
        </authorList>
    </citation>
    <scope>NUCLEOTIDE SEQUENCE [LARGE SCALE GENOMIC DNA]</scope>
    <source>
        <strain evidence="1 2">M169</strain>
    </source>
</reference>
<dbReference type="SUPFAM" id="SSF48576">
    <property type="entry name" value="Terpenoid synthases"/>
    <property type="match status" value="1"/>
</dbReference>
<protein>
    <submittedName>
        <fullName evidence="1">Terpene cyclase 4</fullName>
    </submittedName>
</protein>